<dbReference type="CDD" id="cd03311">
    <property type="entry name" value="CIMS_C_terminal_like"/>
    <property type="match status" value="1"/>
</dbReference>
<evidence type="ECO:0000259" key="1">
    <source>
        <dbReference type="Pfam" id="PF01717"/>
    </source>
</evidence>
<dbReference type="SUPFAM" id="SSF51726">
    <property type="entry name" value="UROD/MetE-like"/>
    <property type="match status" value="1"/>
</dbReference>
<dbReference type="Pfam" id="PF01717">
    <property type="entry name" value="Meth_synt_2"/>
    <property type="match status" value="1"/>
</dbReference>
<dbReference type="GO" id="GO:0009086">
    <property type="term" value="P:methionine biosynthetic process"/>
    <property type="evidence" value="ECO:0007669"/>
    <property type="project" value="InterPro"/>
</dbReference>
<dbReference type="AlphaFoldDB" id="A0A2V5LD87"/>
<sequence>MPSTESLAFNPVPLLPRPQYQALLAESVVDIVARQQAAGIDIPNDGEYGHTMSSSVDYGAWWNYSFSRLGGLEATTVDRWADAAVHRSTPGNVVLTSFPDRRDRQKFIDAYSDPASGILTHRKATTQPKIVGPLTYTGHAQVASDVANLGTGLAGAGLAEGFMAALSPGSCARLANEYYATDEELLYACADAMREEYKAIIDAGLTVQLDDPSLAESWDHINPEPALADYKKFIQLRVEATNYALRGLPQDKIRLHVCWGSWHGPHTTDIPFADILEEVLAVNAGAYSFEAANVRHEHEWKIWRDTKLPEGKSIIPGVVSHATNVVEHPELVADRIGRFASVVGREAVIASTDCGLGGRVHPLIAEAKLAALGQGAQIASNRLWK</sequence>
<organism evidence="2 3">
    <name type="scientific">Arthrobacter livingstonensis</name>
    <dbReference type="NCBI Taxonomy" id="670078"/>
    <lineage>
        <taxon>Bacteria</taxon>
        <taxon>Bacillati</taxon>
        <taxon>Actinomycetota</taxon>
        <taxon>Actinomycetes</taxon>
        <taxon>Micrococcales</taxon>
        <taxon>Micrococcaceae</taxon>
        <taxon>Arthrobacter</taxon>
    </lineage>
</organism>
<dbReference type="GO" id="GO:0003871">
    <property type="term" value="F:5-methyltetrahydropteroyltriglutamate-homocysteine S-methyltransferase activity"/>
    <property type="evidence" value="ECO:0007669"/>
    <property type="project" value="InterPro"/>
</dbReference>
<protein>
    <submittedName>
        <fullName evidence="2">Epoxyalkane--coenzyme M transferase</fullName>
    </submittedName>
</protein>
<feature type="domain" description="Cobalamin-independent methionine synthase MetE C-terminal/archaeal" evidence="1">
    <location>
        <begin position="130"/>
        <end position="361"/>
    </location>
</feature>
<name>A0A2V5LD87_9MICC</name>
<dbReference type="PANTHER" id="PTHR43844:SF2">
    <property type="entry name" value="SYNTHASE, VITAMIN-B12 INDEPENDENT, PUTATIVE (AFU_ORTHOLOGUE AFUA_3G12060)-RELATED"/>
    <property type="match status" value="1"/>
</dbReference>
<accession>A0A2V5LD87</accession>
<dbReference type="EMBL" id="QJVD01000001">
    <property type="protein sequence ID" value="PYI69549.1"/>
    <property type="molecule type" value="Genomic_DNA"/>
</dbReference>
<dbReference type="InterPro" id="IPR038071">
    <property type="entry name" value="UROD/MetE-like_sf"/>
</dbReference>
<reference evidence="2 3" key="1">
    <citation type="submission" date="2018-05" db="EMBL/GenBank/DDBJ databases">
        <title>Genetic diversity of glacier-inhabiting Cryobacterium bacteria in China and description of Cryobacterium mengkeensis sp. nov. and Arthrobacter glacialis sp. nov.</title>
        <authorList>
            <person name="Liu Q."/>
            <person name="Xin Y.-H."/>
        </authorList>
    </citation>
    <scope>NUCLEOTIDE SEQUENCE [LARGE SCALE GENOMIC DNA]</scope>
    <source>
        <strain evidence="2 3">LI2</strain>
    </source>
</reference>
<comment type="caution">
    <text evidence="2">The sequence shown here is derived from an EMBL/GenBank/DDBJ whole genome shotgun (WGS) entry which is preliminary data.</text>
</comment>
<dbReference type="InterPro" id="IPR002629">
    <property type="entry name" value="Met_Synth_C/arc"/>
</dbReference>
<proteinExistence type="predicted"/>
<keyword evidence="2" id="KW-0808">Transferase</keyword>
<keyword evidence="3" id="KW-1185">Reference proteome</keyword>
<dbReference type="OrthoDB" id="244285at2"/>
<gene>
    <name evidence="2" type="ORF">CVV68_00025</name>
</gene>
<dbReference type="GO" id="GO:0008270">
    <property type="term" value="F:zinc ion binding"/>
    <property type="evidence" value="ECO:0007669"/>
    <property type="project" value="InterPro"/>
</dbReference>
<evidence type="ECO:0000313" key="3">
    <source>
        <dbReference type="Proteomes" id="UP000247832"/>
    </source>
</evidence>
<evidence type="ECO:0000313" key="2">
    <source>
        <dbReference type="EMBL" id="PYI69549.1"/>
    </source>
</evidence>
<dbReference type="PANTHER" id="PTHR43844">
    <property type="entry name" value="METHIONINE SYNTHASE"/>
    <property type="match status" value="1"/>
</dbReference>
<dbReference type="Proteomes" id="UP000247832">
    <property type="component" value="Unassembled WGS sequence"/>
</dbReference>
<dbReference type="Gene3D" id="3.20.20.210">
    <property type="match status" value="1"/>
</dbReference>